<keyword evidence="4" id="KW-1185">Reference proteome</keyword>
<feature type="domain" description="SRCR" evidence="2">
    <location>
        <begin position="1222"/>
        <end position="1315"/>
    </location>
</feature>
<evidence type="ECO:0000313" key="4">
    <source>
        <dbReference type="Proteomes" id="UP001642464"/>
    </source>
</evidence>
<evidence type="ECO:0000313" key="3">
    <source>
        <dbReference type="EMBL" id="CAK9109476.1"/>
    </source>
</evidence>
<keyword evidence="1" id="KW-1015">Disulfide bond</keyword>
<sequence length="1891" mass="209223">MDLSYVKPTVELRVDCVKSFDAVQDSVEIDGSLANVLIPGVGWSDVALGSNNVTQHLLCEHQLGTRATIAAWKNCTNVLDEAALINCPPEAVDVVQDCKIEMNNASQCVVPICFELGNATAVSSSSASGLVRLHEGNKVEVLTPEGSWEALGESETNSADAICADLGFEFGGVELQPVYNPQVRWRIECVESVGTLTDSCFFDKQRRPFEMRIRCSEDGVIPKYSRDLDKRFLVVSEAGKLSQVCVRETVEFYGSEYNSFVNVDNELYATFGRAACSSLGLDWNPKGGDSRLEIINTDKLLHKVRVECPTTASSLDDCAFDFDVQCLSSLAIVCDEPEPRVAVDPSSGLVTVAEGRVGTATRGVVLGGDSFDARAARVTCRELGFAFGRVIPASLVKSNDVKLEPRMANVRCKGTESSLLDCQYSDKRTGFGCELDNARGLGVGVSCFSPDKPRAKVARHGVDQQQLEVFVGGKFGSVCGPIGDAEARVFCRSQGFDDGAAKPSSLLDPRHVAVFPPILNHLRCKGNEDDIWSCRYDRRGLERCGFVAEVICFNAEEPIANPNSGFEQVSDDLYGYDFTGAPVEVGLAHDGESLLLNTGGGLHLLYFSLDFQLQAKLASVFCRMLGRESRGEFTLVDHPLADSFERQTGRINGFSYAGESPFDGQYDSETSLYGFRAPLGLRCHSARFPERVARFSPNGKRVVFWADGFWGMATSKFGVSRSAKCHQERTRFGKLLSNRESNVACQMMGFRYGQRQKDIRATIKEDYGRGERVVTTQVEGLASSLLFPRMQFWDVDCKGKEASLFHCDVLRRKSDIENLDDAAQFNNPSFDDFYRDEYNSFNNDENSRNSELLTAKCFGPERALRSDKILRREWFNRLDVLNVDKMIWGTVCALDRDAFDLRAATVACRQLDSDLYALGQPHWSQRNDVQGTPDMAVFSQGFRCSGDESSLLDCDHIPVTDHAACSTHEHDVSVRCLTKEAVNDAELVMMDNEQRLSIKLFGEHKMVCAGSVVAGDQYFAKIACGELGFRTGTWSAVPLATQLGDYERLKALHWGVHFMCPSNDFSSSILECVWPASERVACNEAVRLECSNTTDPSPLPPSVPRQVLVADVDVVKVQVPSMGTFFLCPALLGHDEAQALCRSLGHDANTIAKVGHITRPSFAFEPTQYLDLGCNETDSLDTCELGPIPLQSCPMDQAATLLCEHPSPPLEPLELRLVKSRRVEIRDADSGKWSTLCKNYHVSSATATIMCREIQGDDSLLGEVVELKKSQRAGKKVPISRLNMWCTGEESSLGDCQKFSTSCDSHKDDLGIRCIEDGLGPQASVVRVRDSQLEVFSTEKMRWGSVCGWVTDTVAQIACDGQGRAIDPRWHSVVPQLWKVRGIARNTTALGLGLLDDDETCDRVARVSCGRNLNTVRLKNDQLNIRGEKQYYQRRDSDAPWRVGTAMVSCRSLGALSPVMINNLRRAHERRGIRQFRCNGAEIRPDLCPSRKFKKLHMIPFGLRCLGDSRQGARFRLDQDKRVFLVFNNDDQQVPVDPHAMGIWEATQVCRQNGFAGVDLMTSSRLGSLDSKYVVRSLSCNSTQFAVDDLLLCNHHLEKRKPSAKEVLVLQCRSTSTSAPSFVVSEPPDAAWGQGCPNTSSKLVEYRGWQLSCLCHDERCVEWADETTCADREARCEWFTPPDGGERRCVASFDKVGCPRYSPVWSAPFISWHLENLGRQQRPTARHFDVYYSDPGQYADDKVPLVKNEYSELYSASSEVEVVVKVDAFPSLQLVNLHATKVPFCRDLAMFAALQRFCMCGSTSCKAKRSKSSCATKGDCAWVSGFCVGDPVLLNQDERCSSYHPRSIATAFHGRTEKECTQVSASLSSPTAFFPGYLGLCLPAPWTKSQG</sequence>
<feature type="domain" description="SRCR" evidence="2">
    <location>
        <begin position="453"/>
        <end position="553"/>
    </location>
</feature>
<evidence type="ECO:0000259" key="2">
    <source>
        <dbReference type="PROSITE" id="PS50287"/>
    </source>
</evidence>
<dbReference type="Pfam" id="PF00530">
    <property type="entry name" value="SRCR"/>
    <property type="match status" value="4"/>
</dbReference>
<dbReference type="PANTHER" id="PTHR48071">
    <property type="entry name" value="SRCR DOMAIN-CONTAINING PROTEIN"/>
    <property type="match status" value="1"/>
</dbReference>
<keyword evidence="3" id="KW-0675">Receptor</keyword>
<dbReference type="Proteomes" id="UP001642464">
    <property type="component" value="Unassembled WGS sequence"/>
</dbReference>
<name>A0ABP0SAV4_9DINO</name>
<protein>
    <submittedName>
        <fullName evidence="3">Scavenger receptor cysteine-rich type 1 protein M130 (CD antigen CD163) [Cleaved into: Soluble CD163 (SCD163)]</fullName>
    </submittedName>
</protein>
<reference evidence="3 4" key="1">
    <citation type="submission" date="2024-02" db="EMBL/GenBank/DDBJ databases">
        <authorList>
            <person name="Chen Y."/>
            <person name="Shah S."/>
            <person name="Dougan E. K."/>
            <person name="Thang M."/>
            <person name="Chan C."/>
        </authorList>
    </citation>
    <scope>NUCLEOTIDE SEQUENCE [LARGE SCALE GENOMIC DNA]</scope>
</reference>
<feature type="domain" description="SRCR" evidence="2">
    <location>
        <begin position="330"/>
        <end position="448"/>
    </location>
</feature>
<dbReference type="SMART" id="SM00202">
    <property type="entry name" value="SR"/>
    <property type="match status" value="4"/>
</dbReference>
<comment type="caution">
    <text evidence="3">The sequence shown here is derived from an EMBL/GenBank/DDBJ whole genome shotgun (WGS) entry which is preliminary data.</text>
</comment>
<feature type="domain" description="SRCR" evidence="2">
    <location>
        <begin position="1086"/>
        <end position="1204"/>
    </location>
</feature>
<evidence type="ECO:0000256" key="1">
    <source>
        <dbReference type="ARBA" id="ARBA00023157"/>
    </source>
</evidence>
<gene>
    <name evidence="3" type="ORF">SCF082_LOCUS50873</name>
</gene>
<dbReference type="InterPro" id="IPR036772">
    <property type="entry name" value="SRCR-like_dom_sf"/>
</dbReference>
<dbReference type="PANTHER" id="PTHR48071:SF18">
    <property type="entry name" value="DELETED IN MALIGNANT BRAIN TUMORS 1 PROTEIN-RELATED"/>
    <property type="match status" value="1"/>
</dbReference>
<proteinExistence type="predicted"/>
<feature type="domain" description="SRCR" evidence="2">
    <location>
        <begin position="877"/>
        <end position="977"/>
    </location>
</feature>
<accession>A0ABP0SAV4</accession>
<dbReference type="EMBL" id="CAXAMM010043309">
    <property type="protein sequence ID" value="CAK9109476.1"/>
    <property type="molecule type" value="Genomic_DNA"/>
</dbReference>
<organism evidence="3 4">
    <name type="scientific">Durusdinium trenchii</name>
    <dbReference type="NCBI Taxonomy" id="1381693"/>
    <lineage>
        <taxon>Eukaryota</taxon>
        <taxon>Sar</taxon>
        <taxon>Alveolata</taxon>
        <taxon>Dinophyceae</taxon>
        <taxon>Suessiales</taxon>
        <taxon>Symbiodiniaceae</taxon>
        <taxon>Durusdinium</taxon>
    </lineage>
</organism>
<dbReference type="InterPro" id="IPR001190">
    <property type="entry name" value="SRCR"/>
</dbReference>
<dbReference type="Gene3D" id="3.10.250.10">
    <property type="entry name" value="SRCR-like domain"/>
    <property type="match status" value="4"/>
</dbReference>
<dbReference type="PROSITE" id="PS50287">
    <property type="entry name" value="SRCR_2"/>
    <property type="match status" value="5"/>
</dbReference>
<dbReference type="SUPFAM" id="SSF56487">
    <property type="entry name" value="SRCR-like"/>
    <property type="match status" value="4"/>
</dbReference>